<dbReference type="InterPro" id="IPR051016">
    <property type="entry name" value="Diverse_Substrate_AcTransf"/>
</dbReference>
<accession>A0A3N4GIN5</accession>
<dbReference type="PANTHER" id="PTHR10545">
    <property type="entry name" value="DIAMINE N-ACETYLTRANSFERASE"/>
    <property type="match status" value="1"/>
</dbReference>
<protein>
    <submittedName>
        <fullName evidence="4">GNAT family N-acetyltransferase</fullName>
    </submittedName>
</protein>
<reference evidence="4 5" key="1">
    <citation type="submission" date="2018-11" db="EMBL/GenBank/DDBJ databases">
        <title>Aerococcus sp. SJQ22, whole genome shotgun sequence.</title>
        <authorList>
            <person name="Sun L."/>
            <person name="Gao X."/>
            <person name="Chen W."/>
            <person name="Huang K."/>
        </authorList>
    </citation>
    <scope>NUCLEOTIDE SEQUENCE [LARGE SCALE GENOMIC DNA]</scope>
    <source>
        <strain evidence="4 5">SJQ22</strain>
    </source>
</reference>
<dbReference type="SUPFAM" id="SSF55729">
    <property type="entry name" value="Acyl-CoA N-acyltransferases (Nat)"/>
    <property type="match status" value="1"/>
</dbReference>
<proteinExistence type="predicted"/>
<dbReference type="Proteomes" id="UP000273977">
    <property type="component" value="Unassembled WGS sequence"/>
</dbReference>
<keyword evidence="1 4" id="KW-0808">Transferase</keyword>
<dbReference type="RefSeq" id="WP_123780191.1">
    <property type="nucleotide sequence ID" value="NZ_RKMG01000016.1"/>
</dbReference>
<evidence type="ECO:0000256" key="2">
    <source>
        <dbReference type="ARBA" id="ARBA00023315"/>
    </source>
</evidence>
<evidence type="ECO:0000313" key="4">
    <source>
        <dbReference type="EMBL" id="RPA60426.1"/>
    </source>
</evidence>
<organism evidence="4 5">
    <name type="scientific">Aerococcus agrisoli</name>
    <dbReference type="NCBI Taxonomy" id="2487350"/>
    <lineage>
        <taxon>Bacteria</taxon>
        <taxon>Bacillati</taxon>
        <taxon>Bacillota</taxon>
        <taxon>Bacilli</taxon>
        <taxon>Lactobacillales</taxon>
        <taxon>Aerococcaceae</taxon>
        <taxon>Aerococcus</taxon>
    </lineage>
</organism>
<dbReference type="OrthoDB" id="9805924at2"/>
<evidence type="ECO:0000259" key="3">
    <source>
        <dbReference type="PROSITE" id="PS51186"/>
    </source>
</evidence>
<sequence>MDIRYAQTQDIDDILNLLGQVNLIHHLGRPDIFKKATKYTRDQLEKLIKDDRRPILVAVEDNHVLGYMFGIFEITHGDNILIDDKTLYIDDICVDENARGKHVGQTIYEATKKFAREHGCRRITLNVWSFNDSAKSFYEKMGMHPLKTTLEDVL</sequence>
<name>A0A3N4GIN5_9LACT</name>
<dbReference type="InterPro" id="IPR000182">
    <property type="entry name" value="GNAT_dom"/>
</dbReference>
<dbReference type="EMBL" id="RKMG01000016">
    <property type="protein sequence ID" value="RPA60426.1"/>
    <property type="molecule type" value="Genomic_DNA"/>
</dbReference>
<gene>
    <name evidence="4" type="ORF">EF384_05870</name>
</gene>
<dbReference type="Pfam" id="PF00583">
    <property type="entry name" value="Acetyltransf_1"/>
    <property type="match status" value="1"/>
</dbReference>
<comment type="caution">
    <text evidence="4">The sequence shown here is derived from an EMBL/GenBank/DDBJ whole genome shotgun (WGS) entry which is preliminary data.</text>
</comment>
<keyword evidence="5" id="KW-1185">Reference proteome</keyword>
<evidence type="ECO:0000313" key="5">
    <source>
        <dbReference type="Proteomes" id="UP000273977"/>
    </source>
</evidence>
<dbReference type="PROSITE" id="PS51186">
    <property type="entry name" value="GNAT"/>
    <property type="match status" value="1"/>
</dbReference>
<dbReference type="GO" id="GO:0008080">
    <property type="term" value="F:N-acetyltransferase activity"/>
    <property type="evidence" value="ECO:0007669"/>
    <property type="project" value="UniProtKB-ARBA"/>
</dbReference>
<dbReference type="InterPro" id="IPR016181">
    <property type="entry name" value="Acyl_CoA_acyltransferase"/>
</dbReference>
<dbReference type="PANTHER" id="PTHR10545:SF29">
    <property type="entry name" value="GH14572P-RELATED"/>
    <property type="match status" value="1"/>
</dbReference>
<evidence type="ECO:0000256" key="1">
    <source>
        <dbReference type="ARBA" id="ARBA00022679"/>
    </source>
</evidence>
<dbReference type="CDD" id="cd04301">
    <property type="entry name" value="NAT_SF"/>
    <property type="match status" value="1"/>
</dbReference>
<dbReference type="Gene3D" id="3.40.630.30">
    <property type="match status" value="1"/>
</dbReference>
<feature type="domain" description="N-acetyltransferase" evidence="3">
    <location>
        <begin position="1"/>
        <end position="154"/>
    </location>
</feature>
<dbReference type="AlphaFoldDB" id="A0A3N4GIN5"/>
<keyword evidence="2" id="KW-0012">Acyltransferase</keyword>